<evidence type="ECO:0000313" key="2">
    <source>
        <dbReference type="Proteomes" id="UP000295832"/>
    </source>
</evidence>
<gene>
    <name evidence="1" type="ORF">C7959_13625</name>
</gene>
<protein>
    <submittedName>
        <fullName evidence="1">Thioredoxin-like protein</fullName>
    </submittedName>
</protein>
<keyword evidence="2" id="KW-1185">Reference proteome</keyword>
<dbReference type="Pfam" id="PF14595">
    <property type="entry name" value="Thioredoxin_9"/>
    <property type="match status" value="1"/>
</dbReference>
<dbReference type="SUPFAM" id="SSF52833">
    <property type="entry name" value="Thioredoxin-like"/>
    <property type="match status" value="1"/>
</dbReference>
<comment type="caution">
    <text evidence="1">The sequence shown here is derived from an EMBL/GenBank/DDBJ whole genome shotgun (WGS) entry which is preliminary data.</text>
</comment>
<dbReference type="InterPro" id="IPR036249">
    <property type="entry name" value="Thioredoxin-like_sf"/>
</dbReference>
<dbReference type="Gene3D" id="3.40.30.10">
    <property type="entry name" value="Glutaredoxin"/>
    <property type="match status" value="1"/>
</dbReference>
<accession>A0A4R8GX02</accession>
<dbReference type="AlphaFoldDB" id="A0A4R8GX02"/>
<reference evidence="1 2" key="1">
    <citation type="submission" date="2019-03" db="EMBL/GenBank/DDBJ databases">
        <title>Subsurface microbial communities from deep shales in Ohio and West Virginia, USA.</title>
        <authorList>
            <person name="Wrighton K."/>
        </authorList>
    </citation>
    <scope>NUCLEOTIDE SEQUENCE [LARGE SCALE GENOMIC DNA]</scope>
    <source>
        <strain evidence="1 2">MSL 6dP</strain>
    </source>
</reference>
<evidence type="ECO:0000313" key="1">
    <source>
        <dbReference type="EMBL" id="TDX46793.1"/>
    </source>
</evidence>
<organism evidence="1 2">
    <name type="scientific">Orenia marismortui</name>
    <dbReference type="NCBI Taxonomy" id="46469"/>
    <lineage>
        <taxon>Bacteria</taxon>
        <taxon>Bacillati</taxon>
        <taxon>Bacillota</taxon>
        <taxon>Clostridia</taxon>
        <taxon>Halanaerobiales</taxon>
        <taxon>Halobacteroidaceae</taxon>
        <taxon>Orenia</taxon>
    </lineage>
</organism>
<dbReference type="RefSeq" id="WP_166668003.1">
    <property type="nucleotide sequence ID" value="NZ_SOEG01000036.1"/>
</dbReference>
<dbReference type="EMBL" id="SOEG01000036">
    <property type="protein sequence ID" value="TDX46793.1"/>
    <property type="molecule type" value="Genomic_DNA"/>
</dbReference>
<dbReference type="Proteomes" id="UP000295832">
    <property type="component" value="Unassembled WGS sequence"/>
</dbReference>
<dbReference type="STRING" id="926561.GCA_000379025_02624"/>
<sequence>MLNLNDAISFNDFLNSSTNEYKEDQLRLCEDIQLSKSTKRKVLEVETKIDLIVFSEIYCPDCRIVMPFLQQLEEINNNIIIYIFPRKSYEELMKEYTATAKIPTILRFNSNNNSIGEFVEFPEKIKEEIRWATEGEKKDLINRYRRGEYNQLIEKEILERLIMNR</sequence>
<proteinExistence type="predicted"/>
<name>A0A4R8GX02_9FIRM</name>